<feature type="transmembrane region" description="Helical" evidence="2">
    <location>
        <begin position="225"/>
        <end position="245"/>
    </location>
</feature>
<dbReference type="Proteomes" id="UP000235786">
    <property type="component" value="Unassembled WGS sequence"/>
</dbReference>
<protein>
    <submittedName>
        <fullName evidence="3">Uncharacterized protein</fullName>
    </submittedName>
</protein>
<organism evidence="3 4">
    <name type="scientific">Hyaloscypha variabilis (strain UAMH 11265 / GT02V1 / F)</name>
    <name type="common">Meliniomyces variabilis</name>
    <dbReference type="NCBI Taxonomy" id="1149755"/>
    <lineage>
        <taxon>Eukaryota</taxon>
        <taxon>Fungi</taxon>
        <taxon>Dikarya</taxon>
        <taxon>Ascomycota</taxon>
        <taxon>Pezizomycotina</taxon>
        <taxon>Leotiomycetes</taxon>
        <taxon>Helotiales</taxon>
        <taxon>Hyaloscyphaceae</taxon>
        <taxon>Hyaloscypha</taxon>
        <taxon>Hyaloscypha variabilis</taxon>
    </lineage>
</organism>
<feature type="region of interest" description="Disordered" evidence="1">
    <location>
        <begin position="1"/>
        <end position="60"/>
    </location>
</feature>
<dbReference type="EMBL" id="KZ613944">
    <property type="protein sequence ID" value="PMD41652.1"/>
    <property type="molecule type" value="Genomic_DNA"/>
</dbReference>
<accession>A0A2J6RT10</accession>
<keyword evidence="2" id="KW-0472">Membrane</keyword>
<reference evidence="3 4" key="1">
    <citation type="submission" date="2016-04" db="EMBL/GenBank/DDBJ databases">
        <title>A degradative enzymes factory behind the ericoid mycorrhizal symbiosis.</title>
        <authorList>
            <consortium name="DOE Joint Genome Institute"/>
            <person name="Martino E."/>
            <person name="Morin E."/>
            <person name="Grelet G."/>
            <person name="Kuo A."/>
            <person name="Kohler A."/>
            <person name="Daghino S."/>
            <person name="Barry K."/>
            <person name="Choi C."/>
            <person name="Cichocki N."/>
            <person name="Clum A."/>
            <person name="Copeland A."/>
            <person name="Hainaut M."/>
            <person name="Haridas S."/>
            <person name="Labutti K."/>
            <person name="Lindquist E."/>
            <person name="Lipzen A."/>
            <person name="Khouja H.-R."/>
            <person name="Murat C."/>
            <person name="Ohm R."/>
            <person name="Olson A."/>
            <person name="Spatafora J."/>
            <person name="Veneault-Fourrey C."/>
            <person name="Henrissat B."/>
            <person name="Grigoriev I."/>
            <person name="Martin F."/>
            <person name="Perotto S."/>
        </authorList>
    </citation>
    <scope>NUCLEOTIDE SEQUENCE [LARGE SCALE GENOMIC DNA]</scope>
    <source>
        <strain evidence="3 4">F</strain>
    </source>
</reference>
<gene>
    <name evidence="3" type="ORF">L207DRAFT_582082</name>
</gene>
<keyword evidence="4" id="KW-1185">Reference proteome</keyword>
<dbReference type="AlphaFoldDB" id="A0A2J6RT10"/>
<name>A0A2J6RT10_HYAVF</name>
<dbReference type="OrthoDB" id="10601388at2759"/>
<evidence type="ECO:0000256" key="1">
    <source>
        <dbReference type="SAM" id="MobiDB-lite"/>
    </source>
</evidence>
<evidence type="ECO:0000313" key="4">
    <source>
        <dbReference type="Proteomes" id="UP000235786"/>
    </source>
</evidence>
<proteinExistence type="predicted"/>
<keyword evidence="2" id="KW-0812">Transmembrane</keyword>
<evidence type="ECO:0000256" key="2">
    <source>
        <dbReference type="SAM" id="Phobius"/>
    </source>
</evidence>
<sequence length="250" mass="27488">MKELPNRRKQRVQIRPQPEVEDNSFDGLLPNGQPQQAGPAVNGNIADPDPPATPGGINQPTNEQFINLLFGPGAPLHIYAAAARRIPETFHDDFRHLSASVVNIEHQIRQRLERIDVNTSTFQGYLNEMNDRQEVINTRIEAFEERLATIVERGAAVNNEQGNMFDVVNQIYVDIQAQRTIVQGVANQVGFRHPNAPLPAAPVANATPINAAVQPQAVERPAVNGFVGILAAVVLILGIAILKWIEMQAK</sequence>
<evidence type="ECO:0000313" key="3">
    <source>
        <dbReference type="EMBL" id="PMD41652.1"/>
    </source>
</evidence>
<keyword evidence="2" id="KW-1133">Transmembrane helix</keyword>